<dbReference type="EMBL" id="FMYI01000006">
    <property type="protein sequence ID" value="SDC28007.1"/>
    <property type="molecule type" value="Genomic_DNA"/>
</dbReference>
<dbReference type="GO" id="GO:0003844">
    <property type="term" value="F:1,4-alpha-glucan branching enzyme activity"/>
    <property type="evidence" value="ECO:0007669"/>
    <property type="project" value="UniProtKB-UniRule"/>
</dbReference>
<comment type="function">
    <text evidence="2 10">Catalyzes the formation of the alpha-1,6-glucosidic linkages in glycogen by scission of a 1,4-alpha-linked oligosaccharide from growing alpha-1,4-glucan chains and the subsequent attachment of the oligosaccharide to the alpha-1,6 position.</text>
</comment>
<comment type="subunit">
    <text evidence="10">Monomer.</text>
</comment>
<comment type="catalytic activity">
    <reaction evidence="1 10">
        <text>Transfers a segment of a (1-&gt;4)-alpha-D-glucan chain to a primary hydroxy group in a similar glucan chain.</text>
        <dbReference type="EC" id="2.4.1.18"/>
    </reaction>
</comment>
<feature type="domain" description="Glycosyl hydrolase family 13 catalytic" evidence="12">
    <location>
        <begin position="172"/>
        <end position="520"/>
    </location>
</feature>
<evidence type="ECO:0000256" key="1">
    <source>
        <dbReference type="ARBA" id="ARBA00000826"/>
    </source>
</evidence>
<dbReference type="CDD" id="cd11322">
    <property type="entry name" value="AmyAc_Glg_BE"/>
    <property type="match status" value="1"/>
</dbReference>
<dbReference type="InterPro" id="IPR006047">
    <property type="entry name" value="GH13_cat_dom"/>
</dbReference>
<dbReference type="SUPFAM" id="SSF51445">
    <property type="entry name" value="(Trans)glycosidases"/>
    <property type="match status" value="1"/>
</dbReference>
<dbReference type="GO" id="GO:0005829">
    <property type="term" value="C:cytosol"/>
    <property type="evidence" value="ECO:0007669"/>
    <property type="project" value="TreeGrafter"/>
</dbReference>
<name>A0A1G6KAQ0_9BACI</name>
<dbReference type="AlphaFoldDB" id="A0A1G6KAQ0"/>
<dbReference type="OrthoDB" id="9800174at2"/>
<evidence type="ECO:0000256" key="11">
    <source>
        <dbReference type="PIRSR" id="PIRSR000463-1"/>
    </source>
</evidence>
<evidence type="ECO:0000256" key="5">
    <source>
        <dbReference type="ARBA" id="ARBA00022600"/>
    </source>
</evidence>
<dbReference type="SMART" id="SM00642">
    <property type="entry name" value="Aamy"/>
    <property type="match status" value="1"/>
</dbReference>
<evidence type="ECO:0000256" key="9">
    <source>
        <dbReference type="ARBA" id="ARBA00023277"/>
    </source>
</evidence>
<dbReference type="Pfam" id="PF02806">
    <property type="entry name" value="Alpha-amylase_C"/>
    <property type="match status" value="1"/>
</dbReference>
<keyword evidence="8 10" id="KW-0320">Glycogen biosynthesis</keyword>
<dbReference type="GO" id="GO:0005978">
    <property type="term" value="P:glycogen biosynthetic process"/>
    <property type="evidence" value="ECO:0007669"/>
    <property type="project" value="UniProtKB-UniRule"/>
</dbReference>
<dbReference type="GO" id="GO:0043169">
    <property type="term" value="F:cation binding"/>
    <property type="evidence" value="ECO:0007669"/>
    <property type="project" value="InterPro"/>
</dbReference>
<dbReference type="RefSeq" id="WP_090795775.1">
    <property type="nucleotide sequence ID" value="NZ_FMYI01000006.1"/>
</dbReference>
<dbReference type="InterPro" id="IPR037439">
    <property type="entry name" value="Branching_enzy"/>
</dbReference>
<comment type="pathway">
    <text evidence="3 10">Glycan biosynthesis; glycogen biosynthesis.</text>
</comment>
<evidence type="ECO:0000256" key="3">
    <source>
        <dbReference type="ARBA" id="ARBA00004964"/>
    </source>
</evidence>
<evidence type="ECO:0000256" key="10">
    <source>
        <dbReference type="HAMAP-Rule" id="MF_00685"/>
    </source>
</evidence>
<dbReference type="SUPFAM" id="SSF81296">
    <property type="entry name" value="E set domains"/>
    <property type="match status" value="1"/>
</dbReference>
<dbReference type="InterPro" id="IPR004193">
    <property type="entry name" value="Glyco_hydro_13_N"/>
</dbReference>
<gene>
    <name evidence="10" type="primary">glgB</name>
    <name evidence="13" type="ORF">SAMN05421734_10618</name>
</gene>
<dbReference type="CDD" id="cd02855">
    <property type="entry name" value="E_set_GBE_prok_N"/>
    <property type="match status" value="1"/>
</dbReference>
<organism evidence="13 14">
    <name type="scientific">Pelagirhabdus alkalitolerans</name>
    <dbReference type="NCBI Taxonomy" id="1612202"/>
    <lineage>
        <taxon>Bacteria</taxon>
        <taxon>Bacillati</taxon>
        <taxon>Bacillota</taxon>
        <taxon>Bacilli</taxon>
        <taxon>Bacillales</taxon>
        <taxon>Bacillaceae</taxon>
        <taxon>Pelagirhabdus</taxon>
    </lineage>
</organism>
<evidence type="ECO:0000256" key="7">
    <source>
        <dbReference type="ARBA" id="ARBA00022679"/>
    </source>
</evidence>
<keyword evidence="6 10" id="KW-0328">Glycosyltransferase</keyword>
<comment type="similarity">
    <text evidence="4 10">Belongs to the glycosyl hydrolase 13 family. GlgB subfamily.</text>
</comment>
<dbReference type="Pfam" id="PF02922">
    <property type="entry name" value="CBM_48"/>
    <property type="match status" value="1"/>
</dbReference>
<dbReference type="InterPro" id="IPR014756">
    <property type="entry name" value="Ig_E-set"/>
</dbReference>
<keyword evidence="9 10" id="KW-0119">Carbohydrate metabolism</keyword>
<keyword evidence="7 10" id="KW-0808">Transferase</keyword>
<evidence type="ECO:0000256" key="4">
    <source>
        <dbReference type="ARBA" id="ARBA00009000"/>
    </source>
</evidence>
<dbReference type="EC" id="2.4.1.18" evidence="10"/>
<dbReference type="InterPro" id="IPR006048">
    <property type="entry name" value="A-amylase/branching_C"/>
</dbReference>
<reference evidence="14" key="1">
    <citation type="submission" date="2016-09" db="EMBL/GenBank/DDBJ databases">
        <authorList>
            <person name="Varghese N."/>
            <person name="Submissions S."/>
        </authorList>
    </citation>
    <scope>NUCLEOTIDE SEQUENCE [LARGE SCALE GENOMIC DNA]</scope>
    <source>
        <strain evidence="14">S5</strain>
    </source>
</reference>
<dbReference type="InterPro" id="IPR006407">
    <property type="entry name" value="GlgB"/>
</dbReference>
<evidence type="ECO:0000256" key="6">
    <source>
        <dbReference type="ARBA" id="ARBA00022676"/>
    </source>
</evidence>
<evidence type="ECO:0000313" key="13">
    <source>
        <dbReference type="EMBL" id="SDC28007.1"/>
    </source>
</evidence>
<dbReference type="PANTHER" id="PTHR43651:SF3">
    <property type="entry name" value="1,4-ALPHA-GLUCAN-BRANCHING ENZYME"/>
    <property type="match status" value="1"/>
</dbReference>
<dbReference type="NCBIfam" id="TIGR01515">
    <property type="entry name" value="branching_enzym"/>
    <property type="match status" value="1"/>
</dbReference>
<dbReference type="InterPro" id="IPR013780">
    <property type="entry name" value="Glyco_hydro_b"/>
</dbReference>
<dbReference type="PANTHER" id="PTHR43651">
    <property type="entry name" value="1,4-ALPHA-GLUCAN-BRANCHING ENZYME"/>
    <property type="match status" value="1"/>
</dbReference>
<dbReference type="InterPro" id="IPR044143">
    <property type="entry name" value="GlgB_N_E_set_prok"/>
</dbReference>
<keyword evidence="5 10" id="KW-0321">Glycogen metabolism</keyword>
<dbReference type="Gene3D" id="2.60.40.1180">
    <property type="entry name" value="Golgi alpha-mannosidase II"/>
    <property type="match status" value="1"/>
</dbReference>
<keyword evidence="14" id="KW-1185">Reference proteome</keyword>
<dbReference type="UniPathway" id="UPA00164"/>
<sequence>MNNTQLIKELESYHIGKKYNSYMNYGAHMVESDGKFGVRFLVWAPNAVQVSVVGSFNDWDDHAHAMKLIEETGDWQLFIPNVSEGDVYKYKLFLPDGRVLYKADPYAFSSEVRPNTSSVIANPFDYGWHDAKWLENRQSFEPLKEPVNIYEVHLGSWNMKKTGHFDDEYFKSVDPSSFYNYRELADQLIPYLKKMHYNYIEIMPLMEHPFDGSWGYQVTGYYSITSRYGTPDDLKYLIDQCHQNQIGVIFDWVPGHFCRDEQGLMYFDGTELYGDIDHPNWGTKKFNFYKSEVRNFLISNALFFFEHFHIDGLRVDGVTSMLYLNFGLEGEPYKNRHGSSEDLDGIEFLKELNTIIFEKYPFAIMAAEESSSWPQVTHPVDVGGLGFNLKWKMGWMNDTLDYVALDPLFRKGSHNKITFSMHYAHSENFLLPFSHDEVVHGKKSLIEKCFGSYEEKFRTLRLMMLYQYTHPGKKLNFMGNEIAQFIEWRYYEPIEWFLLDYPNHQDHQSFMQQLNKLYLRENALYSKDFESSGFEWLDADNSDQSIFSYIRQGEDEEKLIILLNFTPIHYDAFRIGVPAPGDYRVVIQSDQPPYKPERIRYIKSEPIPLHGKKHSIELSIPGTTGMILKQKQSKR</sequence>
<dbReference type="NCBIfam" id="NF003811">
    <property type="entry name" value="PRK05402.1"/>
    <property type="match status" value="1"/>
</dbReference>
<dbReference type="Gene3D" id="2.60.40.10">
    <property type="entry name" value="Immunoglobulins"/>
    <property type="match status" value="1"/>
</dbReference>
<evidence type="ECO:0000313" key="14">
    <source>
        <dbReference type="Proteomes" id="UP000242949"/>
    </source>
</evidence>
<dbReference type="SUPFAM" id="SSF51011">
    <property type="entry name" value="Glycosyl hydrolase domain"/>
    <property type="match status" value="1"/>
</dbReference>
<protein>
    <recommendedName>
        <fullName evidence="10">1,4-alpha-glucan branching enzyme GlgB</fullName>
        <ecNumber evidence="10">2.4.1.18</ecNumber>
    </recommendedName>
    <alternativeName>
        <fullName evidence="10">1,4-alpha-D-glucan:1,4-alpha-D-glucan 6-glucosyl-transferase</fullName>
    </alternativeName>
    <alternativeName>
        <fullName evidence="10">Alpha-(1-&gt;4)-glucan branching enzyme</fullName>
    </alternativeName>
    <alternativeName>
        <fullName evidence="10">Glycogen branching enzyme</fullName>
        <shortName evidence="10">BE</shortName>
    </alternativeName>
</protein>
<evidence type="ECO:0000256" key="8">
    <source>
        <dbReference type="ARBA" id="ARBA00023056"/>
    </source>
</evidence>
<proteinExistence type="inferred from homology"/>
<evidence type="ECO:0000259" key="12">
    <source>
        <dbReference type="SMART" id="SM00642"/>
    </source>
</evidence>
<dbReference type="Proteomes" id="UP000242949">
    <property type="component" value="Unassembled WGS sequence"/>
</dbReference>
<dbReference type="Pfam" id="PF00128">
    <property type="entry name" value="Alpha-amylase"/>
    <property type="match status" value="1"/>
</dbReference>
<accession>A0A1G6KAQ0</accession>
<dbReference type="GO" id="GO:0004553">
    <property type="term" value="F:hydrolase activity, hydrolyzing O-glycosyl compounds"/>
    <property type="evidence" value="ECO:0007669"/>
    <property type="project" value="InterPro"/>
</dbReference>
<dbReference type="InterPro" id="IPR013783">
    <property type="entry name" value="Ig-like_fold"/>
</dbReference>
<feature type="active site" description="Proton donor" evidence="10 11">
    <location>
        <position position="368"/>
    </location>
</feature>
<dbReference type="Gene3D" id="3.20.20.80">
    <property type="entry name" value="Glycosidases"/>
    <property type="match status" value="1"/>
</dbReference>
<dbReference type="PIRSF" id="PIRSF000463">
    <property type="entry name" value="GlgB"/>
    <property type="match status" value="1"/>
</dbReference>
<evidence type="ECO:0000256" key="2">
    <source>
        <dbReference type="ARBA" id="ARBA00002953"/>
    </source>
</evidence>
<dbReference type="NCBIfam" id="NF008967">
    <property type="entry name" value="PRK12313.1"/>
    <property type="match status" value="1"/>
</dbReference>
<feature type="active site" description="Nucleophile" evidence="10 11">
    <location>
        <position position="316"/>
    </location>
</feature>
<dbReference type="STRING" id="1612202.SAMN05421734_10618"/>
<dbReference type="HAMAP" id="MF_00685">
    <property type="entry name" value="GlgB"/>
    <property type="match status" value="1"/>
</dbReference>
<dbReference type="InterPro" id="IPR017853">
    <property type="entry name" value="GH"/>
</dbReference>